<feature type="compositionally biased region" description="Basic residues" evidence="1">
    <location>
        <begin position="1"/>
        <end position="10"/>
    </location>
</feature>
<proteinExistence type="predicted"/>
<accession>A0AAD8VC77</accession>
<dbReference type="RefSeq" id="XP_060420412.1">
    <property type="nucleotide sequence ID" value="XM_060551068.1"/>
</dbReference>
<evidence type="ECO:0000256" key="1">
    <source>
        <dbReference type="SAM" id="MobiDB-lite"/>
    </source>
</evidence>
<reference evidence="2" key="1">
    <citation type="submission" date="2021-06" db="EMBL/GenBank/DDBJ databases">
        <title>Comparative genomics, transcriptomics and evolutionary studies reveal genomic signatures of adaptation to plant cell wall in hemibiotrophic fungi.</title>
        <authorList>
            <consortium name="DOE Joint Genome Institute"/>
            <person name="Baroncelli R."/>
            <person name="Diaz J.F."/>
            <person name="Benocci T."/>
            <person name="Peng M."/>
            <person name="Battaglia E."/>
            <person name="Haridas S."/>
            <person name="Andreopoulos W."/>
            <person name="Labutti K."/>
            <person name="Pangilinan J."/>
            <person name="Floch G.L."/>
            <person name="Makela M.R."/>
            <person name="Henrissat B."/>
            <person name="Grigoriev I.V."/>
            <person name="Crouch J.A."/>
            <person name="De Vries R.P."/>
            <person name="Sukno S.A."/>
            <person name="Thon M.R."/>
        </authorList>
    </citation>
    <scope>NUCLEOTIDE SEQUENCE</scope>
    <source>
        <strain evidence="2">CBS 125086</strain>
    </source>
</reference>
<feature type="region of interest" description="Disordered" evidence="1">
    <location>
        <begin position="1"/>
        <end position="29"/>
    </location>
</feature>
<evidence type="ECO:0000313" key="3">
    <source>
        <dbReference type="Proteomes" id="UP001230504"/>
    </source>
</evidence>
<protein>
    <submittedName>
        <fullName evidence="2">Uncharacterized protein</fullName>
    </submittedName>
</protein>
<gene>
    <name evidence="2" type="ORF">LY79DRAFT_152338</name>
</gene>
<keyword evidence="3" id="KW-1185">Reference proteome</keyword>
<sequence length="161" mass="18480">MPKGRGRKKKEQVARPLSISRRPPGRTTRETFYISPTRIPFLCHEKGHTFGTRQFGPVGWRGMRHNAMRHAPTSHIECQSAMFNLHPSIVSSRTPRSCIPTWLRAPSRTGPSSCLHSLQRATRHQLALTEAIDVSWAAFQLLGWTRNLEFARYWHRSPVCL</sequence>
<organism evidence="2 3">
    <name type="scientific">Colletotrichum navitas</name>
    <dbReference type="NCBI Taxonomy" id="681940"/>
    <lineage>
        <taxon>Eukaryota</taxon>
        <taxon>Fungi</taxon>
        <taxon>Dikarya</taxon>
        <taxon>Ascomycota</taxon>
        <taxon>Pezizomycotina</taxon>
        <taxon>Sordariomycetes</taxon>
        <taxon>Hypocreomycetidae</taxon>
        <taxon>Glomerellales</taxon>
        <taxon>Glomerellaceae</taxon>
        <taxon>Colletotrichum</taxon>
        <taxon>Colletotrichum graminicola species complex</taxon>
    </lineage>
</organism>
<dbReference type="Proteomes" id="UP001230504">
    <property type="component" value="Unassembled WGS sequence"/>
</dbReference>
<dbReference type="AlphaFoldDB" id="A0AAD8VC77"/>
<dbReference type="GeneID" id="85435308"/>
<comment type="caution">
    <text evidence="2">The sequence shown here is derived from an EMBL/GenBank/DDBJ whole genome shotgun (WGS) entry which is preliminary data.</text>
</comment>
<name>A0AAD8VC77_9PEZI</name>
<evidence type="ECO:0000313" key="2">
    <source>
        <dbReference type="EMBL" id="KAK1599823.1"/>
    </source>
</evidence>
<dbReference type="EMBL" id="JAHLJV010000002">
    <property type="protein sequence ID" value="KAK1599823.1"/>
    <property type="molecule type" value="Genomic_DNA"/>
</dbReference>